<evidence type="ECO:0000313" key="2">
    <source>
        <dbReference type="EMBL" id="TBW20728.1"/>
    </source>
</evidence>
<dbReference type="RefSeq" id="WP_131282464.1">
    <property type="nucleotide sequence ID" value="NZ_JBHSLR010000004.1"/>
</dbReference>
<keyword evidence="3" id="KW-1185">Reference proteome</keyword>
<keyword evidence="1" id="KW-0812">Transmembrane</keyword>
<dbReference type="Proteomes" id="UP000293036">
    <property type="component" value="Unassembled WGS sequence"/>
</dbReference>
<accession>A0A4Q9V047</accession>
<proteinExistence type="predicted"/>
<name>A0A4Q9V047_9ACTO</name>
<gene>
    <name evidence="2" type="ORF">EZJ44_08390</name>
</gene>
<dbReference type="OrthoDB" id="3270262at2"/>
<comment type="caution">
    <text evidence="2">The sequence shown here is derived from an EMBL/GenBank/DDBJ whole genome shotgun (WGS) entry which is preliminary data.</text>
</comment>
<evidence type="ECO:0000256" key="1">
    <source>
        <dbReference type="SAM" id="Phobius"/>
    </source>
</evidence>
<organism evidence="2 3">
    <name type="scientific">Arcanobacterium bovis</name>
    <dbReference type="NCBI Taxonomy" id="2529275"/>
    <lineage>
        <taxon>Bacteria</taxon>
        <taxon>Bacillati</taxon>
        <taxon>Actinomycetota</taxon>
        <taxon>Actinomycetes</taxon>
        <taxon>Actinomycetales</taxon>
        <taxon>Actinomycetaceae</taxon>
        <taxon>Arcanobacterium</taxon>
    </lineage>
</organism>
<evidence type="ECO:0000313" key="3">
    <source>
        <dbReference type="Proteomes" id="UP000293036"/>
    </source>
</evidence>
<keyword evidence="1" id="KW-1133">Transmembrane helix</keyword>
<feature type="transmembrane region" description="Helical" evidence="1">
    <location>
        <begin position="12"/>
        <end position="41"/>
    </location>
</feature>
<feature type="transmembrane region" description="Helical" evidence="1">
    <location>
        <begin position="47"/>
        <end position="66"/>
    </location>
</feature>
<dbReference type="EMBL" id="SJDT01000011">
    <property type="protein sequence ID" value="TBW20728.1"/>
    <property type="molecule type" value="Genomic_DNA"/>
</dbReference>
<dbReference type="AlphaFoldDB" id="A0A4Q9V047"/>
<keyword evidence="1" id="KW-0472">Membrane</keyword>
<protein>
    <submittedName>
        <fullName evidence="2">Uncharacterized protein</fullName>
    </submittedName>
</protein>
<reference evidence="2 3" key="1">
    <citation type="submission" date="2019-02" db="EMBL/GenBank/DDBJ databases">
        <title>Arcanobacterium bovis sp. nov., isolated from the milk of a cow with mastitis.</title>
        <authorList>
            <person name="Sammra O."/>
            <person name="Foster G."/>
            <person name="Hassan A."/>
            <person name="Alssahen M."/>
            <person name="Laemmler C."/>
            <person name="Borowiak M."/>
            <person name="Malorny B."/>
            <person name="Abdulmawjood A."/>
        </authorList>
    </citation>
    <scope>NUCLEOTIDE SEQUENCE [LARGE SCALE GENOMIC DNA]</scope>
    <source>
        <strain evidence="2 3">C605018/01/1</strain>
    </source>
</reference>
<sequence length="159" mass="17565">MNSKEWTQAPFKYAFVGHLLAGGVLLILTLILVSISAFLLGQKLPNTGLLIACLLFAEFVTQFITTCSDRRLERKRKRSSTGSVMNTVFRVSVRCLAFFLVSLLLSGISHTTAIIVACVFVVSVFEAVLTKSWRDGLSDEEVRTAIRQTAIAASEMFKK</sequence>